<organism evidence="1 4">
    <name type="scientific">Flavobacterium pectinovorum</name>
    <dbReference type="NCBI Taxonomy" id="29533"/>
    <lineage>
        <taxon>Bacteria</taxon>
        <taxon>Pseudomonadati</taxon>
        <taxon>Bacteroidota</taxon>
        <taxon>Flavobacteriia</taxon>
        <taxon>Flavobacteriales</taxon>
        <taxon>Flavobacteriaceae</taxon>
        <taxon>Flavobacterium</taxon>
    </lineage>
</organism>
<dbReference type="EMBL" id="FRBX01000001">
    <property type="protein sequence ID" value="SHL53263.1"/>
    <property type="molecule type" value="Genomic_DNA"/>
</dbReference>
<dbReference type="InterPro" id="IPR008969">
    <property type="entry name" value="CarboxyPept-like_regulatory"/>
</dbReference>
<sequence>MKIKFILLILLFCSCKNYTFEGNVHDYDTDKPLKNVEIIINNNITRTDSLGFFSLKINSNSANIILKKQGYATKKLYRKSNTKEETHNENLKNPAIYLYKRESDFYNKMR</sequence>
<dbReference type="EMBL" id="MUHB01000010">
    <property type="protein sequence ID" value="OXB04301.1"/>
    <property type="molecule type" value="Genomic_DNA"/>
</dbReference>
<reference evidence="1 4" key="1">
    <citation type="submission" date="2016-11" db="EMBL/GenBank/DDBJ databases">
        <title>Whole genomes of Flavobacteriaceae.</title>
        <authorList>
            <person name="Stine C."/>
            <person name="Li C."/>
            <person name="Tadesse D."/>
        </authorList>
    </citation>
    <scope>NUCLEOTIDE SEQUENCE [LARGE SCALE GENOMIC DNA]</scope>
    <source>
        <strain evidence="1 4">ATCC 19366</strain>
    </source>
</reference>
<dbReference type="PROSITE" id="PS51257">
    <property type="entry name" value="PROKAR_LIPOPROTEIN"/>
    <property type="match status" value="1"/>
</dbReference>
<gene>
    <name evidence="1" type="ORF">B0A72_12420</name>
    <name evidence="2" type="ORF">SAMN05444387_0830</name>
</gene>
<evidence type="ECO:0008006" key="5">
    <source>
        <dbReference type="Google" id="ProtNLM"/>
    </source>
</evidence>
<reference evidence="2 3" key="2">
    <citation type="submission" date="2016-11" db="EMBL/GenBank/DDBJ databases">
        <authorList>
            <person name="Varghese N."/>
            <person name="Submissions S."/>
        </authorList>
    </citation>
    <scope>NUCLEOTIDE SEQUENCE [LARGE SCALE GENOMIC DNA]</scope>
    <source>
        <strain evidence="2 3">DSM 6368</strain>
    </source>
</reference>
<dbReference type="SUPFAM" id="SSF49464">
    <property type="entry name" value="Carboxypeptidase regulatory domain-like"/>
    <property type="match status" value="1"/>
</dbReference>
<evidence type="ECO:0000313" key="4">
    <source>
        <dbReference type="Proteomes" id="UP000198431"/>
    </source>
</evidence>
<name>A0AB36P047_9FLAO</name>
<evidence type="ECO:0000313" key="2">
    <source>
        <dbReference type="EMBL" id="SHL53263.1"/>
    </source>
</evidence>
<keyword evidence="3" id="KW-1185">Reference proteome</keyword>
<dbReference type="Proteomes" id="UP000198431">
    <property type="component" value="Unassembled WGS sequence"/>
</dbReference>
<proteinExistence type="predicted"/>
<evidence type="ECO:0000313" key="3">
    <source>
        <dbReference type="Proteomes" id="UP000184216"/>
    </source>
</evidence>
<dbReference type="Proteomes" id="UP000184216">
    <property type="component" value="Unassembled WGS sequence"/>
</dbReference>
<evidence type="ECO:0000313" key="1">
    <source>
        <dbReference type="EMBL" id="OXB04301.1"/>
    </source>
</evidence>
<accession>A0AB36P047</accession>
<comment type="caution">
    <text evidence="1">The sequence shown here is derived from an EMBL/GenBank/DDBJ whole genome shotgun (WGS) entry which is preliminary data.</text>
</comment>
<dbReference type="AlphaFoldDB" id="A0AB36P047"/>
<dbReference type="Gene3D" id="2.60.40.1120">
    <property type="entry name" value="Carboxypeptidase-like, regulatory domain"/>
    <property type="match status" value="1"/>
</dbReference>
<dbReference type="RefSeq" id="WP_042564454.1">
    <property type="nucleotide sequence ID" value="NZ_FRBX01000001.1"/>
</dbReference>
<protein>
    <recommendedName>
        <fullName evidence="5">Carboxypeptidase-like regulatory domain-containing protein</fullName>
    </recommendedName>
</protein>